<dbReference type="EMBL" id="JABSTU010000005">
    <property type="protein sequence ID" value="KAH8032519.1"/>
    <property type="molecule type" value="Genomic_DNA"/>
</dbReference>
<dbReference type="VEuPathDB" id="VectorBase:LOC119163369"/>
<proteinExistence type="predicted"/>
<dbReference type="InterPro" id="IPR036872">
    <property type="entry name" value="CH_dom_sf"/>
</dbReference>
<name>A0A9J6EDY2_RHIMP</name>
<evidence type="ECO:0000256" key="1">
    <source>
        <dbReference type="SAM" id="MobiDB-lite"/>
    </source>
</evidence>
<dbReference type="PANTHER" id="PTHR11915">
    <property type="entry name" value="SPECTRIN/FILAMIN RELATED CYTOSKELETAL PROTEIN"/>
    <property type="match status" value="1"/>
</dbReference>
<accession>A0A9J6EDY2</accession>
<dbReference type="Pfam" id="PF00307">
    <property type="entry name" value="CH"/>
    <property type="match status" value="1"/>
</dbReference>
<evidence type="ECO:0000313" key="4">
    <source>
        <dbReference type="Proteomes" id="UP000821866"/>
    </source>
</evidence>
<organism evidence="3 4">
    <name type="scientific">Rhipicephalus microplus</name>
    <name type="common">Cattle tick</name>
    <name type="synonym">Boophilus microplus</name>
    <dbReference type="NCBI Taxonomy" id="6941"/>
    <lineage>
        <taxon>Eukaryota</taxon>
        <taxon>Metazoa</taxon>
        <taxon>Ecdysozoa</taxon>
        <taxon>Arthropoda</taxon>
        <taxon>Chelicerata</taxon>
        <taxon>Arachnida</taxon>
        <taxon>Acari</taxon>
        <taxon>Parasitiformes</taxon>
        <taxon>Ixodida</taxon>
        <taxon>Ixodoidea</taxon>
        <taxon>Ixodidae</taxon>
        <taxon>Rhipicephalinae</taxon>
        <taxon>Rhipicephalus</taxon>
        <taxon>Boophilus</taxon>
    </lineage>
</organism>
<feature type="compositionally biased region" description="Polar residues" evidence="1">
    <location>
        <begin position="1"/>
        <end position="26"/>
    </location>
</feature>
<sequence length="433" mass="49599">MCRTPATISSCRPTSGSRTQMASASQESREVFRSSHVRSGLKTVHTSRVVRKTTTMTRGEQSQLAIEQEATTQAPRLLESSATQTRSERRRGHKKNRLRARDLFRCWACHGLFGSAFASSAHAQPSRPLRLPPDAGNDFICERACAHGEKGVVASQSCRGGGQFLARIDLVGPFTSFFNARGYGHALSFLLLIATTPHALHSKVYVPFLLYPESREPVTDLRKKPDLVDFRSCRTRTVRENLEVAFSVAERELGVTRLLDPEDVDTPQPDEKSLITYISSLYDVFPEPASHHPFAEDEKLRKAEEYRDLSSSLHTWLRQSTTLLQSRSFPPTLSEVKQLQRDNARFRQEEVPPRLQDKQRLNKLWRDEVHSLVREQRLHVDAELTPDNLEVSWQRMLTAHAERERALKDEAARLEKLQRLAEKVWYQRLMWTF</sequence>
<evidence type="ECO:0000259" key="2">
    <source>
        <dbReference type="Pfam" id="PF00307"/>
    </source>
</evidence>
<feature type="region of interest" description="Disordered" evidence="1">
    <location>
        <begin position="1"/>
        <end position="29"/>
    </location>
</feature>
<gene>
    <name evidence="3" type="ORF">HPB51_025972</name>
</gene>
<protein>
    <recommendedName>
        <fullName evidence="2">Calponin-homology (CH) domain-containing protein</fullName>
    </recommendedName>
</protein>
<dbReference type="AlphaFoldDB" id="A0A9J6EDY2"/>
<reference evidence="3" key="1">
    <citation type="journal article" date="2020" name="Cell">
        <title>Large-Scale Comparative Analyses of Tick Genomes Elucidate Their Genetic Diversity and Vector Capacities.</title>
        <authorList>
            <consortium name="Tick Genome and Microbiome Consortium (TIGMIC)"/>
            <person name="Jia N."/>
            <person name="Wang J."/>
            <person name="Shi W."/>
            <person name="Du L."/>
            <person name="Sun Y."/>
            <person name="Zhan W."/>
            <person name="Jiang J.F."/>
            <person name="Wang Q."/>
            <person name="Zhang B."/>
            <person name="Ji P."/>
            <person name="Bell-Sakyi L."/>
            <person name="Cui X.M."/>
            <person name="Yuan T.T."/>
            <person name="Jiang B.G."/>
            <person name="Yang W.F."/>
            <person name="Lam T.T."/>
            <person name="Chang Q.C."/>
            <person name="Ding S.J."/>
            <person name="Wang X.J."/>
            <person name="Zhu J.G."/>
            <person name="Ruan X.D."/>
            <person name="Zhao L."/>
            <person name="Wei J.T."/>
            <person name="Ye R.Z."/>
            <person name="Que T.C."/>
            <person name="Du C.H."/>
            <person name="Zhou Y.H."/>
            <person name="Cheng J.X."/>
            <person name="Dai P.F."/>
            <person name="Guo W.B."/>
            <person name="Han X.H."/>
            <person name="Huang E.J."/>
            <person name="Li L.F."/>
            <person name="Wei W."/>
            <person name="Gao Y.C."/>
            <person name="Liu J.Z."/>
            <person name="Shao H.Z."/>
            <person name="Wang X."/>
            <person name="Wang C.C."/>
            <person name="Yang T.C."/>
            <person name="Huo Q.B."/>
            <person name="Li W."/>
            <person name="Chen H.Y."/>
            <person name="Chen S.E."/>
            <person name="Zhou L.G."/>
            <person name="Ni X.B."/>
            <person name="Tian J.H."/>
            <person name="Sheng Y."/>
            <person name="Liu T."/>
            <person name="Pan Y.S."/>
            <person name="Xia L.Y."/>
            <person name="Li J."/>
            <person name="Zhao F."/>
            <person name="Cao W.C."/>
        </authorList>
    </citation>
    <scope>NUCLEOTIDE SEQUENCE</scope>
    <source>
        <strain evidence="3">Rmic-2018</strain>
    </source>
</reference>
<dbReference type="Proteomes" id="UP000821866">
    <property type="component" value="Chromosome 3"/>
</dbReference>
<feature type="compositionally biased region" description="Polar residues" evidence="1">
    <location>
        <begin position="68"/>
        <end position="85"/>
    </location>
</feature>
<evidence type="ECO:0000313" key="3">
    <source>
        <dbReference type="EMBL" id="KAH8032519.1"/>
    </source>
</evidence>
<reference evidence="3" key="2">
    <citation type="submission" date="2021-09" db="EMBL/GenBank/DDBJ databases">
        <authorList>
            <person name="Jia N."/>
            <person name="Wang J."/>
            <person name="Shi W."/>
            <person name="Du L."/>
            <person name="Sun Y."/>
            <person name="Zhan W."/>
            <person name="Jiang J."/>
            <person name="Wang Q."/>
            <person name="Zhang B."/>
            <person name="Ji P."/>
            <person name="Sakyi L.B."/>
            <person name="Cui X."/>
            <person name="Yuan T."/>
            <person name="Jiang B."/>
            <person name="Yang W."/>
            <person name="Lam T.T.-Y."/>
            <person name="Chang Q."/>
            <person name="Ding S."/>
            <person name="Wang X."/>
            <person name="Zhu J."/>
            <person name="Ruan X."/>
            <person name="Zhao L."/>
            <person name="Wei J."/>
            <person name="Que T."/>
            <person name="Du C."/>
            <person name="Cheng J."/>
            <person name="Dai P."/>
            <person name="Han X."/>
            <person name="Huang E."/>
            <person name="Gao Y."/>
            <person name="Liu J."/>
            <person name="Shao H."/>
            <person name="Ye R."/>
            <person name="Li L."/>
            <person name="Wei W."/>
            <person name="Wang X."/>
            <person name="Wang C."/>
            <person name="Huo Q."/>
            <person name="Li W."/>
            <person name="Guo W."/>
            <person name="Chen H."/>
            <person name="Chen S."/>
            <person name="Zhou L."/>
            <person name="Zhou L."/>
            <person name="Ni X."/>
            <person name="Tian J."/>
            <person name="Zhou Y."/>
            <person name="Sheng Y."/>
            <person name="Liu T."/>
            <person name="Pan Y."/>
            <person name="Xia L."/>
            <person name="Li J."/>
            <person name="Zhao F."/>
            <person name="Cao W."/>
        </authorList>
    </citation>
    <scope>NUCLEOTIDE SEQUENCE</scope>
    <source>
        <strain evidence="3">Rmic-2018</strain>
        <tissue evidence="3">Larvae</tissue>
    </source>
</reference>
<dbReference type="SUPFAM" id="SSF46966">
    <property type="entry name" value="Spectrin repeat"/>
    <property type="match status" value="1"/>
</dbReference>
<keyword evidence="4" id="KW-1185">Reference proteome</keyword>
<feature type="region of interest" description="Disordered" evidence="1">
    <location>
        <begin position="68"/>
        <end position="96"/>
    </location>
</feature>
<feature type="domain" description="Calponin-homology (CH)" evidence="2">
    <location>
        <begin position="224"/>
        <end position="286"/>
    </location>
</feature>
<dbReference type="Gene3D" id="1.10.418.10">
    <property type="entry name" value="Calponin-like domain"/>
    <property type="match status" value="1"/>
</dbReference>
<dbReference type="Gene3D" id="1.20.58.60">
    <property type="match status" value="1"/>
</dbReference>
<dbReference type="InterPro" id="IPR001715">
    <property type="entry name" value="CH_dom"/>
</dbReference>
<comment type="caution">
    <text evidence="3">The sequence shown here is derived from an EMBL/GenBank/DDBJ whole genome shotgun (WGS) entry which is preliminary data.</text>
</comment>
<dbReference type="SUPFAM" id="SSF47576">
    <property type="entry name" value="Calponin-homology domain, CH-domain"/>
    <property type="match status" value="1"/>
</dbReference>